<reference evidence="2" key="1">
    <citation type="submission" date="2023-03" db="EMBL/GenBank/DDBJ databases">
        <title>Massive genome expansion in bonnet fungi (Mycena s.s.) driven by repeated elements and novel gene families across ecological guilds.</title>
        <authorList>
            <consortium name="Lawrence Berkeley National Laboratory"/>
            <person name="Harder C.B."/>
            <person name="Miyauchi S."/>
            <person name="Viragh M."/>
            <person name="Kuo A."/>
            <person name="Thoen E."/>
            <person name="Andreopoulos B."/>
            <person name="Lu D."/>
            <person name="Skrede I."/>
            <person name="Drula E."/>
            <person name="Henrissat B."/>
            <person name="Morin E."/>
            <person name="Kohler A."/>
            <person name="Barry K."/>
            <person name="LaButti K."/>
            <person name="Morin E."/>
            <person name="Salamov A."/>
            <person name="Lipzen A."/>
            <person name="Mereny Z."/>
            <person name="Hegedus B."/>
            <person name="Baldrian P."/>
            <person name="Stursova M."/>
            <person name="Weitz H."/>
            <person name="Taylor A."/>
            <person name="Grigoriev I.V."/>
            <person name="Nagy L.G."/>
            <person name="Martin F."/>
            <person name="Kauserud H."/>
        </authorList>
    </citation>
    <scope>NUCLEOTIDE SEQUENCE</scope>
    <source>
        <strain evidence="2">CBHHK002</strain>
    </source>
</reference>
<keyword evidence="3" id="KW-1185">Reference proteome</keyword>
<evidence type="ECO:0000256" key="1">
    <source>
        <dbReference type="SAM" id="MobiDB-lite"/>
    </source>
</evidence>
<proteinExistence type="predicted"/>
<dbReference type="Proteomes" id="UP001218218">
    <property type="component" value="Unassembled WGS sequence"/>
</dbReference>
<dbReference type="EMBL" id="JARIHO010000006">
    <property type="protein sequence ID" value="KAJ7359406.1"/>
    <property type="molecule type" value="Genomic_DNA"/>
</dbReference>
<feature type="region of interest" description="Disordered" evidence="1">
    <location>
        <begin position="166"/>
        <end position="195"/>
    </location>
</feature>
<protein>
    <submittedName>
        <fullName evidence="2">Uncharacterized protein</fullName>
    </submittedName>
</protein>
<comment type="caution">
    <text evidence="2">The sequence shown here is derived from an EMBL/GenBank/DDBJ whole genome shotgun (WGS) entry which is preliminary data.</text>
</comment>
<evidence type="ECO:0000313" key="3">
    <source>
        <dbReference type="Proteomes" id="UP001218218"/>
    </source>
</evidence>
<name>A0AAD7AI07_9AGAR</name>
<organism evidence="2 3">
    <name type="scientific">Mycena albidolilacea</name>
    <dbReference type="NCBI Taxonomy" id="1033008"/>
    <lineage>
        <taxon>Eukaryota</taxon>
        <taxon>Fungi</taxon>
        <taxon>Dikarya</taxon>
        <taxon>Basidiomycota</taxon>
        <taxon>Agaricomycotina</taxon>
        <taxon>Agaricomycetes</taxon>
        <taxon>Agaricomycetidae</taxon>
        <taxon>Agaricales</taxon>
        <taxon>Marasmiineae</taxon>
        <taxon>Mycenaceae</taxon>
        <taxon>Mycena</taxon>
    </lineage>
</organism>
<dbReference type="AlphaFoldDB" id="A0AAD7AI07"/>
<feature type="compositionally biased region" description="Basic and acidic residues" evidence="1">
    <location>
        <begin position="176"/>
        <end position="195"/>
    </location>
</feature>
<gene>
    <name evidence="2" type="ORF">DFH08DRAFT_410402</name>
</gene>
<accession>A0AAD7AI07</accession>
<sequence>MWFKESVPDVQLLWMAQAQSILSKYGPSMKCKLSDLRVPTQTDLYLTWEMVLAAELIPSTEESWAIVNNLPENIHVFVQVPQIKDTRIEEPQIYWSTEAHIIDRGCIPPGSLKIRMSWEISSRWAQWESHHYEVASTVLKEHGFDPSTNSAALSLNLPLFEIPDPHDSSYQSDSESSWRRGDHAKDPHTLQEVDW</sequence>
<evidence type="ECO:0000313" key="2">
    <source>
        <dbReference type="EMBL" id="KAJ7359406.1"/>
    </source>
</evidence>